<name>A0A7J7KU73_BUGNE</name>
<evidence type="ECO:0000256" key="1">
    <source>
        <dbReference type="ARBA" id="ARBA00004114"/>
    </source>
</evidence>
<keyword evidence="4" id="KW-0963">Cytoplasm</keyword>
<feature type="coiled-coil region" evidence="9">
    <location>
        <begin position="906"/>
        <end position="944"/>
    </location>
</feature>
<feature type="coiled-coil region" evidence="9">
    <location>
        <begin position="562"/>
        <end position="621"/>
    </location>
</feature>
<evidence type="ECO:0000256" key="6">
    <source>
        <dbReference type="ARBA" id="ARBA00022794"/>
    </source>
</evidence>
<evidence type="ECO:0000256" key="9">
    <source>
        <dbReference type="SAM" id="Coils"/>
    </source>
</evidence>
<feature type="compositionally biased region" description="Low complexity" evidence="10">
    <location>
        <begin position="265"/>
        <end position="274"/>
    </location>
</feature>
<feature type="compositionally biased region" description="Basic and acidic residues" evidence="10">
    <location>
        <begin position="65"/>
        <end position="82"/>
    </location>
</feature>
<comment type="subcellular location">
    <subcellularLocation>
        <location evidence="1">Cytoplasm</location>
        <location evidence="1">Cytoskeleton</location>
        <location evidence="1">Microtubule organizing center</location>
        <location evidence="1">Centrosome</location>
        <location evidence="1">Centriole</location>
    </subcellularLocation>
</comment>
<dbReference type="InterPro" id="IPR038774">
    <property type="entry name" value="CEP162-like"/>
</dbReference>
<evidence type="ECO:0000256" key="5">
    <source>
        <dbReference type="ARBA" id="ARBA00022701"/>
    </source>
</evidence>
<dbReference type="PANTHER" id="PTHR34031">
    <property type="entry name" value="CENTROSOMAL PROTEIN OF 162 KDA"/>
    <property type="match status" value="1"/>
</dbReference>
<evidence type="ECO:0000313" key="11">
    <source>
        <dbReference type="EMBL" id="KAF6041658.1"/>
    </source>
</evidence>
<dbReference type="PANTHER" id="PTHR34031:SF1">
    <property type="entry name" value="CENTROSOMAL PROTEIN OF 162 KDA"/>
    <property type="match status" value="1"/>
</dbReference>
<feature type="region of interest" description="Disordered" evidence="10">
    <location>
        <begin position="180"/>
        <end position="285"/>
    </location>
</feature>
<evidence type="ECO:0000256" key="10">
    <source>
        <dbReference type="SAM" id="MobiDB-lite"/>
    </source>
</evidence>
<feature type="region of interest" description="Disordered" evidence="10">
    <location>
        <begin position="317"/>
        <end position="424"/>
    </location>
</feature>
<evidence type="ECO:0000256" key="7">
    <source>
        <dbReference type="ARBA" id="ARBA00023054"/>
    </source>
</evidence>
<organism evidence="11 12">
    <name type="scientific">Bugula neritina</name>
    <name type="common">Brown bryozoan</name>
    <name type="synonym">Sertularia neritina</name>
    <dbReference type="NCBI Taxonomy" id="10212"/>
    <lineage>
        <taxon>Eukaryota</taxon>
        <taxon>Metazoa</taxon>
        <taxon>Spiralia</taxon>
        <taxon>Lophotrochozoa</taxon>
        <taxon>Bryozoa</taxon>
        <taxon>Gymnolaemata</taxon>
        <taxon>Cheilostomatida</taxon>
        <taxon>Flustrina</taxon>
        <taxon>Buguloidea</taxon>
        <taxon>Bugulidae</taxon>
        <taxon>Bugula</taxon>
    </lineage>
</organism>
<evidence type="ECO:0000256" key="3">
    <source>
        <dbReference type="ARBA" id="ARBA00021406"/>
    </source>
</evidence>
<feature type="compositionally biased region" description="Polar residues" evidence="10">
    <location>
        <begin position="349"/>
        <end position="361"/>
    </location>
</feature>
<proteinExistence type="inferred from homology"/>
<feature type="coiled-coil region" evidence="9">
    <location>
        <begin position="750"/>
        <end position="811"/>
    </location>
</feature>
<sequence>MEEAADKSRFFKKLAAEADGTLDYSQLNRDLDDTKQLSFLNTTNQPLATIEDEDAGHYSDSSIQLEKKDPEVDFELRQDDRPATFQGDEPETGGPSDPPSRPNLLANVSLNDTLDTSLQVTTADAPAPDQSGGMGNTSQLDYEAVHQAYQEVHDRKHTTDTIPFATNQDVGRLIQAANQSEDITAETTQRDDEVPVWQNTSRREGDSQATSVWDLQPAAEAAGSHSSGRVTSPQSASFTPRKEPSAASLTADQEVTAAPQPSVWDLLPISQSDPSSDDPIKTGGATVTVDKFEVNRHGRVTPPTAVEYQTIDQLSPILHEQAFPSDSVSKPRKSKKSSKTKSQKSLGKTQTLQSPLSTRSRSFSEKYSHVKSSGYGVGTALPTKAKASSPKSKANKKGAKAKSPSISRHQSPLKEPETLMSKESSPIKVLQSVESFANYLRDQFISSTPAVKPGAPLFGDRTDGVSAPLIPMEREAALTNEIREWQQKWREECRMNEKLSADFLSAEKQWKRESEESRLKHEQQLGTLRQQVYILEAKASLAGSGGGEEKRDTADSVVKDTISRLEAEIQSQEKLISGYQQENERLYKELKQSDSLHKATYERLYQENHKQASELAQLREVLSQRDAVLKDRFGQQPIPTDFTPAQPIKDADTPMTAALGAGRIAELKSQLVKAKGDSGTLAASVTVLTQKNSDLSTQLEHLTKERDNLKETVLICKQPAEVKVIQDRYQQEINVLEKRIQWYIDNQRILDTDLERLRQKDCEINQLNNKIKQLEEQKSRSYDASQRTKDRAADARRIRDLERQVKEMEQIIRKRNPNSIPSLIWAASVIPDSQENKPPSMKFLEERVEKLEAELANKDGDTSRLLRAMEQRCNQSKLMYEQRIEELEGLVTSKGDKSESNRHTTVAALEKDLAAAREQHRKKQQEQQSTIDSLREEVSRLKHKSAVELKAETRVLRQSRDQGELLTSELKSQLEGKMAEISKLHDTIERLQKEKRQLVVELNHVQSVSHEWKDRQPPGKLPIPANSKTEVVTVFSPEKKKIYEAGNFSAEHISDVLEMNRALAVKYEESQLELSQLRVDHQKALAQLEKQMREDQTDLQSKLRKQEVEFQRERESLVAKYAIQQSENDLTKYKNEVTSLQTVIQHLKEDRLQWQHDTEELSALRIRNITLDNRIKGLEDQLEDAKEHHTPEMRHFERLRDKISCMEERFSNREIELKKIITQNQLTYQQDLRLEIEKWKNVVHTKNKDIEKFRTELDSILSILKVLRRQG</sequence>
<keyword evidence="8" id="KW-0206">Cytoskeleton</keyword>
<feature type="region of interest" description="Disordered" evidence="10">
    <location>
        <begin position="44"/>
        <end position="106"/>
    </location>
</feature>
<feature type="compositionally biased region" description="Basic residues" evidence="10">
    <location>
        <begin position="330"/>
        <end position="342"/>
    </location>
</feature>
<dbReference type="GO" id="GO:0005814">
    <property type="term" value="C:centriole"/>
    <property type="evidence" value="ECO:0007669"/>
    <property type="project" value="UniProtKB-SubCell"/>
</dbReference>
<accession>A0A7J7KU73</accession>
<dbReference type="GO" id="GO:0005879">
    <property type="term" value="C:axonemal microtubule"/>
    <property type="evidence" value="ECO:0007669"/>
    <property type="project" value="TreeGrafter"/>
</dbReference>
<comment type="caution">
    <text evidence="11">The sequence shown here is derived from an EMBL/GenBank/DDBJ whole genome shotgun (WGS) entry which is preliminary data.</text>
</comment>
<feature type="coiled-coil region" evidence="9">
    <location>
        <begin position="685"/>
        <end position="712"/>
    </location>
</feature>
<feature type="coiled-coil region" evidence="9">
    <location>
        <begin position="1067"/>
        <end position="1188"/>
    </location>
</feature>
<evidence type="ECO:0000256" key="8">
    <source>
        <dbReference type="ARBA" id="ARBA00023212"/>
    </source>
</evidence>
<feature type="coiled-coil region" evidence="9">
    <location>
        <begin position="974"/>
        <end position="1008"/>
    </location>
</feature>
<evidence type="ECO:0000313" key="12">
    <source>
        <dbReference type="Proteomes" id="UP000593567"/>
    </source>
</evidence>
<feature type="compositionally biased region" description="Polar residues" evidence="10">
    <location>
        <begin position="224"/>
        <end position="238"/>
    </location>
</feature>
<keyword evidence="6" id="KW-0970">Cilium biogenesis/degradation</keyword>
<dbReference type="AlphaFoldDB" id="A0A7J7KU73"/>
<comment type="similarity">
    <text evidence="2">Belongs to the CEP162 family.</text>
</comment>
<dbReference type="GO" id="GO:0060271">
    <property type="term" value="P:cilium assembly"/>
    <property type="evidence" value="ECO:0007669"/>
    <property type="project" value="TreeGrafter"/>
</dbReference>
<dbReference type="EMBL" id="VXIV02000006">
    <property type="protein sequence ID" value="KAF6041658.1"/>
    <property type="molecule type" value="Genomic_DNA"/>
</dbReference>
<dbReference type="OrthoDB" id="2157184at2759"/>
<evidence type="ECO:0000256" key="2">
    <source>
        <dbReference type="ARBA" id="ARBA00009485"/>
    </source>
</evidence>
<gene>
    <name evidence="11" type="ORF">EB796_000041</name>
</gene>
<keyword evidence="5" id="KW-0493">Microtubule</keyword>
<evidence type="ECO:0000256" key="4">
    <source>
        <dbReference type="ARBA" id="ARBA00022490"/>
    </source>
</evidence>
<reference evidence="11" key="1">
    <citation type="submission" date="2020-06" db="EMBL/GenBank/DDBJ databases">
        <title>Draft genome of Bugula neritina, a colonial animal packing powerful symbionts and potential medicines.</title>
        <authorList>
            <person name="Rayko M."/>
        </authorList>
    </citation>
    <scope>NUCLEOTIDE SEQUENCE [LARGE SCALE GENOMIC DNA]</scope>
    <source>
        <strain evidence="11">Kwan_BN1</strain>
    </source>
</reference>
<keyword evidence="7 9" id="KW-0175">Coiled coil</keyword>
<dbReference type="Proteomes" id="UP000593567">
    <property type="component" value="Unassembled WGS sequence"/>
</dbReference>
<keyword evidence="12" id="KW-1185">Reference proteome</keyword>
<protein>
    <recommendedName>
        <fullName evidence="3">Centrosomal protein of 162 kDa</fullName>
    </recommendedName>
</protein>